<dbReference type="Pfam" id="PF00702">
    <property type="entry name" value="Hydrolase"/>
    <property type="match status" value="1"/>
</dbReference>
<dbReference type="Gene3D" id="3.40.50.1000">
    <property type="entry name" value="HAD superfamily/HAD-like"/>
    <property type="match status" value="1"/>
</dbReference>
<sequence>MRVDTVVFDIGGVLVDWQPHLAWSGEMCEDAARAFLTRIRFEKINLACDAGARFEDAAAGLSDKEDEARLAAYVARYTRTVPDKIAGTWDLLYGLKARGTPLHAITNWSAETWPEGLKAHPELDEVFGTVVVSGEVGIIKPSTQIYQLLCSRAGVAPERCVFIDDGLHNCIGARAAGMDAIHFTDAGALEAALVERGLL</sequence>
<dbReference type="Proteomes" id="UP000243106">
    <property type="component" value="Unassembled WGS sequence"/>
</dbReference>
<evidence type="ECO:0000313" key="1">
    <source>
        <dbReference type="EMBL" id="SFQ29102.1"/>
    </source>
</evidence>
<dbReference type="SFLD" id="SFLDS00003">
    <property type="entry name" value="Haloacid_Dehalogenase"/>
    <property type="match status" value="1"/>
</dbReference>
<dbReference type="PANTHER" id="PTHR43611:SF3">
    <property type="entry name" value="FLAVIN MONONUCLEOTIDE HYDROLASE 1, CHLOROPLATIC"/>
    <property type="match status" value="1"/>
</dbReference>
<protein>
    <submittedName>
        <fullName evidence="1">2-haloacid dehalogenase</fullName>
    </submittedName>
</protein>
<dbReference type="SFLD" id="SFLDG01129">
    <property type="entry name" value="C1.5:_HAD__Beta-PGM__Phosphata"/>
    <property type="match status" value="1"/>
</dbReference>
<dbReference type="NCBIfam" id="TIGR01509">
    <property type="entry name" value="HAD-SF-IA-v3"/>
    <property type="match status" value="1"/>
</dbReference>
<proteinExistence type="predicted"/>
<dbReference type="InterPro" id="IPR036412">
    <property type="entry name" value="HAD-like_sf"/>
</dbReference>
<accession>A0A1I5XAV0</accession>
<evidence type="ECO:0000313" key="2">
    <source>
        <dbReference type="Proteomes" id="UP000243106"/>
    </source>
</evidence>
<organism evidence="1 2">
    <name type="scientific">Roseivivax halotolerans</name>
    <dbReference type="NCBI Taxonomy" id="93684"/>
    <lineage>
        <taxon>Bacteria</taxon>
        <taxon>Pseudomonadati</taxon>
        <taxon>Pseudomonadota</taxon>
        <taxon>Alphaproteobacteria</taxon>
        <taxon>Rhodobacterales</taxon>
        <taxon>Roseobacteraceae</taxon>
        <taxon>Roseivivax</taxon>
    </lineage>
</organism>
<dbReference type="InterPro" id="IPR023214">
    <property type="entry name" value="HAD_sf"/>
</dbReference>
<reference evidence="2" key="1">
    <citation type="submission" date="2016-10" db="EMBL/GenBank/DDBJ databases">
        <authorList>
            <person name="Varghese N."/>
            <person name="Submissions S."/>
        </authorList>
    </citation>
    <scope>NUCLEOTIDE SEQUENCE [LARGE SCALE GENOMIC DNA]</scope>
    <source>
        <strain evidence="2">JCM 10271</strain>
    </source>
</reference>
<keyword evidence="2" id="KW-1185">Reference proteome</keyword>
<dbReference type="PANTHER" id="PTHR43611">
    <property type="entry name" value="ALPHA-D-GLUCOSE 1-PHOSPHATE PHOSPHATASE"/>
    <property type="match status" value="1"/>
</dbReference>
<name>A0A1I5XAV0_9RHOB</name>
<dbReference type="SUPFAM" id="SSF56784">
    <property type="entry name" value="HAD-like"/>
    <property type="match status" value="1"/>
</dbReference>
<dbReference type="RefSeq" id="WP_093009974.1">
    <property type="nucleotide sequence ID" value="NZ_FOXV01000003.1"/>
</dbReference>
<dbReference type="AlphaFoldDB" id="A0A1I5XAV0"/>
<gene>
    <name evidence="1" type="ORF">SAMN05421853_103269</name>
</gene>
<dbReference type="STRING" id="93684.SAMN05421853_103269"/>
<dbReference type="CDD" id="cd02603">
    <property type="entry name" value="HAD_sEH-N_like"/>
    <property type="match status" value="1"/>
</dbReference>
<dbReference type="InterPro" id="IPR006439">
    <property type="entry name" value="HAD-SF_hydro_IA"/>
</dbReference>
<dbReference type="EMBL" id="FOXV01000003">
    <property type="protein sequence ID" value="SFQ29102.1"/>
    <property type="molecule type" value="Genomic_DNA"/>
</dbReference>